<reference evidence="1" key="1">
    <citation type="submission" date="2020-02" db="EMBL/GenBank/DDBJ databases">
        <authorList>
            <person name="Scholz U."/>
            <person name="Mascher M."/>
            <person name="Fiebig A."/>
        </authorList>
    </citation>
    <scope>NUCLEOTIDE SEQUENCE</scope>
</reference>
<proteinExistence type="predicted"/>
<evidence type="ECO:0000313" key="1">
    <source>
        <dbReference type="EMBL" id="CAA7409259.1"/>
    </source>
</evidence>
<gene>
    <name evidence="1" type="ORF">SI8410_16019937</name>
</gene>
<dbReference type="Proteomes" id="UP000663760">
    <property type="component" value="Chromosome 16"/>
</dbReference>
<dbReference type="AlphaFoldDB" id="A0A7I8LGV6"/>
<name>A0A7I8LGV6_SPIIN</name>
<protein>
    <submittedName>
        <fullName evidence="1">Uncharacterized protein</fullName>
    </submittedName>
</protein>
<sequence>MERNDPLKRSRGKLILEVKNRLKDLHNLTEVHPVGVHGLHSEPQETSRGDACEWLDIARLNALKDPCDDVLVELRPCRI</sequence>
<evidence type="ECO:0000313" key="2">
    <source>
        <dbReference type="Proteomes" id="UP000663760"/>
    </source>
</evidence>
<accession>A0A7I8LGV6</accession>
<keyword evidence="2" id="KW-1185">Reference proteome</keyword>
<organism evidence="1 2">
    <name type="scientific">Spirodela intermedia</name>
    <name type="common">Intermediate duckweed</name>
    <dbReference type="NCBI Taxonomy" id="51605"/>
    <lineage>
        <taxon>Eukaryota</taxon>
        <taxon>Viridiplantae</taxon>
        <taxon>Streptophyta</taxon>
        <taxon>Embryophyta</taxon>
        <taxon>Tracheophyta</taxon>
        <taxon>Spermatophyta</taxon>
        <taxon>Magnoliopsida</taxon>
        <taxon>Liliopsida</taxon>
        <taxon>Araceae</taxon>
        <taxon>Lemnoideae</taxon>
        <taxon>Spirodela</taxon>
    </lineage>
</organism>
<dbReference type="EMBL" id="LR746279">
    <property type="protein sequence ID" value="CAA7409259.1"/>
    <property type="molecule type" value="Genomic_DNA"/>
</dbReference>